<evidence type="ECO:0000313" key="14">
    <source>
        <dbReference type="Proteomes" id="UP000246004"/>
    </source>
</evidence>
<dbReference type="OrthoDB" id="25658at2157"/>
<dbReference type="Proteomes" id="UP000246004">
    <property type="component" value="Unassembled WGS sequence"/>
</dbReference>
<dbReference type="EMBL" id="LWMS01000047">
    <property type="protein sequence ID" value="PWL07572.1"/>
    <property type="molecule type" value="Genomic_DNA"/>
</dbReference>
<evidence type="ECO:0000256" key="10">
    <source>
        <dbReference type="RuleBase" id="RU003662"/>
    </source>
</evidence>
<dbReference type="HAMAP" id="MF_00131">
    <property type="entry name" value="Trp_synth_alpha"/>
    <property type="match status" value="1"/>
</dbReference>
<dbReference type="Proteomes" id="UP000217528">
    <property type="component" value="Unassembled WGS sequence"/>
</dbReference>
<dbReference type="EMBL" id="LMVN01000023">
    <property type="protein sequence ID" value="PAV07059.1"/>
    <property type="molecule type" value="Genomic_DNA"/>
</dbReference>
<dbReference type="PANTHER" id="PTHR43406">
    <property type="entry name" value="TRYPTOPHAN SYNTHASE, ALPHA CHAIN"/>
    <property type="match status" value="1"/>
</dbReference>
<evidence type="ECO:0000256" key="5">
    <source>
        <dbReference type="ARBA" id="ARBA00022822"/>
    </source>
</evidence>
<dbReference type="InterPro" id="IPR013785">
    <property type="entry name" value="Aldolase_TIM"/>
</dbReference>
<reference evidence="12 14" key="1">
    <citation type="submission" date="2016-04" db="EMBL/GenBank/DDBJ databases">
        <title>Genome sequence of Methanosphaera cuniculi DSM 4103.</title>
        <authorList>
            <person name="Poehlein A."/>
            <person name="Seedorf H."/>
            <person name="Daniel R."/>
        </authorList>
    </citation>
    <scope>NUCLEOTIDE SEQUENCE [LARGE SCALE GENOMIC DNA]</scope>
    <source>
        <strain evidence="12 14">DSM 4103</strain>
    </source>
</reference>
<accession>A0A2A2HCB0</accession>
<dbReference type="SUPFAM" id="SSF51366">
    <property type="entry name" value="Ribulose-phoshate binding barrel"/>
    <property type="match status" value="1"/>
</dbReference>
<evidence type="ECO:0000256" key="2">
    <source>
        <dbReference type="ARBA" id="ARBA00004733"/>
    </source>
</evidence>
<sequence length="267" mass="29660">MQTFEELFTQTHKNNERAFIPFIVTGDPDYETSLEIAKLLVDNGADALEIGFPFSDPVADGPSVQNADIRAFKSGMNLEKSFKLLKELREYTEKPFGLLLYYNIVYKYGIDAFYEKLAEIGVNGILIADLPPEEADDVIKAANKHGIQQIFIVSQATNNERLEHITDIVSGYIYVASVMGTTGARSEVETDTTDLIERVRAHTDLPLCVGFGISKPEHVKEVINSGADGAIVGSALINIIEENLDNKDKMYSEIIDFVDEMKQATKL</sequence>
<dbReference type="GO" id="GO:0005829">
    <property type="term" value="C:cytosol"/>
    <property type="evidence" value="ECO:0007669"/>
    <property type="project" value="TreeGrafter"/>
</dbReference>
<comment type="caution">
    <text evidence="11">The sequence shown here is derived from an EMBL/GenBank/DDBJ whole genome shotgun (WGS) entry which is preliminary data.</text>
</comment>
<comment type="pathway">
    <text evidence="2 9">Amino-acid biosynthesis; L-tryptophan biosynthesis; L-tryptophan from chorismate: step 5/5.</text>
</comment>
<comment type="subunit">
    <text evidence="3 9">Tetramer of two alpha and two beta chains.</text>
</comment>
<keyword evidence="4 9" id="KW-0028">Amino-acid biosynthesis</keyword>
<feature type="active site" description="Proton acceptor" evidence="9">
    <location>
        <position position="60"/>
    </location>
</feature>
<dbReference type="CDD" id="cd04724">
    <property type="entry name" value="Tryptophan_synthase_alpha"/>
    <property type="match status" value="1"/>
</dbReference>
<evidence type="ECO:0000256" key="6">
    <source>
        <dbReference type="ARBA" id="ARBA00023141"/>
    </source>
</evidence>
<proteinExistence type="inferred from homology"/>
<comment type="similarity">
    <text evidence="9 10">Belongs to the TrpA family.</text>
</comment>
<evidence type="ECO:0000256" key="4">
    <source>
        <dbReference type="ARBA" id="ARBA00022605"/>
    </source>
</evidence>
<dbReference type="Gene3D" id="3.20.20.70">
    <property type="entry name" value="Aldolase class I"/>
    <property type="match status" value="1"/>
</dbReference>
<evidence type="ECO:0000313" key="13">
    <source>
        <dbReference type="Proteomes" id="UP000217528"/>
    </source>
</evidence>
<comment type="catalytic activity">
    <reaction evidence="8 9">
        <text>(1S,2R)-1-C-(indol-3-yl)glycerol 3-phosphate + L-serine = D-glyceraldehyde 3-phosphate + L-tryptophan + H2O</text>
        <dbReference type="Rhea" id="RHEA:10532"/>
        <dbReference type="ChEBI" id="CHEBI:15377"/>
        <dbReference type="ChEBI" id="CHEBI:33384"/>
        <dbReference type="ChEBI" id="CHEBI:57912"/>
        <dbReference type="ChEBI" id="CHEBI:58866"/>
        <dbReference type="ChEBI" id="CHEBI:59776"/>
        <dbReference type="EC" id="4.2.1.20"/>
    </reaction>
</comment>
<keyword evidence="7 9" id="KW-0456">Lyase</keyword>
<feature type="active site" description="Proton acceptor" evidence="9">
    <location>
        <position position="49"/>
    </location>
</feature>
<dbReference type="EC" id="4.2.1.20" evidence="9"/>
<evidence type="ECO:0000313" key="12">
    <source>
        <dbReference type="EMBL" id="PWL07572.1"/>
    </source>
</evidence>
<name>A0A2A2HCB0_9EURY</name>
<evidence type="ECO:0000256" key="8">
    <source>
        <dbReference type="ARBA" id="ARBA00049047"/>
    </source>
</evidence>
<keyword evidence="13" id="KW-1185">Reference proteome</keyword>
<dbReference type="GO" id="GO:0004834">
    <property type="term" value="F:tryptophan synthase activity"/>
    <property type="evidence" value="ECO:0007669"/>
    <property type="project" value="UniProtKB-UniRule"/>
</dbReference>
<evidence type="ECO:0000256" key="7">
    <source>
        <dbReference type="ARBA" id="ARBA00023239"/>
    </source>
</evidence>
<dbReference type="RefSeq" id="WP_095608982.1">
    <property type="nucleotide sequence ID" value="NZ_CAUHCB010000007.1"/>
</dbReference>
<dbReference type="PANTHER" id="PTHR43406:SF1">
    <property type="entry name" value="TRYPTOPHAN SYNTHASE ALPHA CHAIN, CHLOROPLASTIC"/>
    <property type="match status" value="1"/>
</dbReference>
<dbReference type="InterPro" id="IPR011060">
    <property type="entry name" value="RibuloseP-bd_barrel"/>
</dbReference>
<evidence type="ECO:0000313" key="11">
    <source>
        <dbReference type="EMBL" id="PAV07059.1"/>
    </source>
</evidence>
<dbReference type="AlphaFoldDB" id="A0A2A2HCB0"/>
<dbReference type="FunFam" id="3.20.20.70:FF:000037">
    <property type="entry name" value="Tryptophan synthase alpha chain"/>
    <property type="match status" value="1"/>
</dbReference>
<evidence type="ECO:0000256" key="9">
    <source>
        <dbReference type="HAMAP-Rule" id="MF_00131"/>
    </source>
</evidence>
<dbReference type="InterPro" id="IPR018204">
    <property type="entry name" value="Trp_synthase_alpha_AS"/>
</dbReference>
<dbReference type="PROSITE" id="PS00167">
    <property type="entry name" value="TRP_SYNTHASE_ALPHA"/>
    <property type="match status" value="1"/>
</dbReference>
<protein>
    <recommendedName>
        <fullName evidence="9">Tryptophan synthase alpha chain</fullName>
        <ecNumber evidence="9">4.2.1.20</ecNumber>
    </recommendedName>
</protein>
<keyword evidence="5 9" id="KW-0822">Tryptophan biosynthesis</keyword>
<dbReference type="NCBIfam" id="TIGR00262">
    <property type="entry name" value="trpA"/>
    <property type="match status" value="1"/>
</dbReference>
<dbReference type="UniPathway" id="UPA00035">
    <property type="reaction ID" value="UER00044"/>
</dbReference>
<comment type="function">
    <text evidence="1 9">The alpha subunit is responsible for the aldol cleavage of indoleglycerol phosphate to indole and glyceraldehyde 3-phosphate.</text>
</comment>
<dbReference type="InterPro" id="IPR002028">
    <property type="entry name" value="Trp_synthase_suA"/>
</dbReference>
<gene>
    <name evidence="9 12" type="primary">trpA</name>
    <name evidence="11" type="ORF">ASJ82_02175</name>
    <name evidence="12" type="ORF">MSCUN_15470</name>
</gene>
<dbReference type="Pfam" id="PF00290">
    <property type="entry name" value="Trp_syntA"/>
    <property type="match status" value="1"/>
</dbReference>
<evidence type="ECO:0000256" key="1">
    <source>
        <dbReference type="ARBA" id="ARBA00003365"/>
    </source>
</evidence>
<keyword evidence="6 9" id="KW-0057">Aromatic amino acid biosynthesis</keyword>
<organism evidence="11 13">
    <name type="scientific">Methanosphaera cuniculi</name>
    <dbReference type="NCBI Taxonomy" id="1077256"/>
    <lineage>
        <taxon>Archaea</taxon>
        <taxon>Methanobacteriati</taxon>
        <taxon>Methanobacteriota</taxon>
        <taxon>Methanomada group</taxon>
        <taxon>Methanobacteria</taxon>
        <taxon>Methanobacteriales</taxon>
        <taxon>Methanobacteriaceae</taxon>
        <taxon>Methanosphaera</taxon>
    </lineage>
</organism>
<reference evidence="11 13" key="2">
    <citation type="journal article" date="2017" name="BMC Genomics">
        <title>Genomic analysis of methanogenic archaea reveals a shift towards energy conservation.</title>
        <authorList>
            <person name="Gilmore S.P."/>
            <person name="Henske J.K."/>
            <person name="Sexton J.A."/>
            <person name="Solomon K.V."/>
            <person name="Seppala S."/>
            <person name="Yoo J.I."/>
            <person name="Huyett L.M."/>
            <person name="Pressman A."/>
            <person name="Cogan J.Z."/>
            <person name="Kivenson V."/>
            <person name="Peng X."/>
            <person name="Tan Y."/>
            <person name="Valentine D.L."/>
            <person name="O'Malley M.A."/>
        </authorList>
    </citation>
    <scope>NUCLEOTIDE SEQUENCE [LARGE SCALE GENOMIC DNA]</scope>
    <source>
        <strain evidence="11 13">1R-7</strain>
    </source>
</reference>
<evidence type="ECO:0000256" key="3">
    <source>
        <dbReference type="ARBA" id="ARBA00011270"/>
    </source>
</evidence>